<reference evidence="3" key="1">
    <citation type="submission" date="2025-08" db="UniProtKB">
        <authorList>
            <consortium name="RefSeq"/>
        </authorList>
    </citation>
    <scope>IDENTIFICATION</scope>
    <source>
        <tissue evidence="3">Leaf</tissue>
    </source>
</reference>
<name>A0A8B8PQS4_9MYRT</name>
<dbReference type="AlphaFoldDB" id="A0A8B8PQS4"/>
<gene>
    <name evidence="3" type="primary">LOC115745691</name>
</gene>
<evidence type="ECO:0000313" key="3">
    <source>
        <dbReference type="RefSeq" id="XP_030537119.1"/>
    </source>
</evidence>
<dbReference type="KEGG" id="rarg:115745691"/>
<proteinExistence type="predicted"/>
<feature type="region of interest" description="Disordered" evidence="1">
    <location>
        <begin position="35"/>
        <end position="56"/>
    </location>
</feature>
<keyword evidence="2" id="KW-1185">Reference proteome</keyword>
<dbReference type="RefSeq" id="XP_030537119.1">
    <property type="nucleotide sequence ID" value="XM_030681259.2"/>
</dbReference>
<dbReference type="OrthoDB" id="1936793at2759"/>
<evidence type="ECO:0000256" key="1">
    <source>
        <dbReference type="SAM" id="MobiDB-lite"/>
    </source>
</evidence>
<sequence>MTGSLLRSFSLYSHWNRPIVAFPGSIINRVRFYSHDGHSKPRDQENDASHADDDGGEELKRRILKFYNDGDMDEIPSILEEILKRKLAGKNDESLLDQLPSDVRREDLKSGEDSG</sequence>
<feature type="region of interest" description="Disordered" evidence="1">
    <location>
        <begin position="94"/>
        <end position="115"/>
    </location>
</feature>
<accession>A0A8B8PQS4</accession>
<dbReference type="Proteomes" id="UP000827889">
    <property type="component" value="Chromosome 6"/>
</dbReference>
<evidence type="ECO:0000313" key="2">
    <source>
        <dbReference type="Proteomes" id="UP000827889"/>
    </source>
</evidence>
<protein>
    <submittedName>
        <fullName evidence="3">Uncharacterized protein LOC115745691</fullName>
    </submittedName>
</protein>
<organism evidence="2 3">
    <name type="scientific">Rhodamnia argentea</name>
    <dbReference type="NCBI Taxonomy" id="178133"/>
    <lineage>
        <taxon>Eukaryota</taxon>
        <taxon>Viridiplantae</taxon>
        <taxon>Streptophyta</taxon>
        <taxon>Embryophyta</taxon>
        <taxon>Tracheophyta</taxon>
        <taxon>Spermatophyta</taxon>
        <taxon>Magnoliopsida</taxon>
        <taxon>eudicotyledons</taxon>
        <taxon>Gunneridae</taxon>
        <taxon>Pentapetalae</taxon>
        <taxon>rosids</taxon>
        <taxon>malvids</taxon>
        <taxon>Myrtales</taxon>
        <taxon>Myrtaceae</taxon>
        <taxon>Myrtoideae</taxon>
        <taxon>Myrteae</taxon>
        <taxon>Australasian group</taxon>
        <taxon>Rhodamnia</taxon>
    </lineage>
</organism>
<feature type="compositionally biased region" description="Basic and acidic residues" evidence="1">
    <location>
        <begin position="102"/>
        <end position="115"/>
    </location>
</feature>
<dbReference type="GeneID" id="115745691"/>